<dbReference type="InParanoid" id="A0A3B1KGW3"/>
<reference evidence="7" key="4">
    <citation type="submission" date="2025-09" db="UniProtKB">
        <authorList>
            <consortium name="Ensembl"/>
        </authorList>
    </citation>
    <scope>IDENTIFICATION</scope>
</reference>
<accession>A0A3B1KGW3</accession>
<dbReference type="FunCoup" id="A0A3B1KGW3">
    <property type="interactions" value="3"/>
</dbReference>
<reference evidence="8" key="2">
    <citation type="journal article" date="2014" name="Nat. Commun.">
        <title>The cavefish genome reveals candidate genes for eye loss.</title>
        <authorList>
            <person name="McGaugh S.E."/>
            <person name="Gross J.B."/>
            <person name="Aken B."/>
            <person name="Blin M."/>
            <person name="Borowsky R."/>
            <person name="Chalopin D."/>
            <person name="Hinaux H."/>
            <person name="Jeffery W.R."/>
            <person name="Keene A."/>
            <person name="Ma L."/>
            <person name="Minx P."/>
            <person name="Murphy D."/>
            <person name="O'Quin K.E."/>
            <person name="Retaux S."/>
            <person name="Rohner N."/>
            <person name="Searle S.M."/>
            <person name="Stahl B.A."/>
            <person name="Tabin C."/>
            <person name="Volff J.N."/>
            <person name="Yoshizawa M."/>
            <person name="Warren W.C."/>
        </authorList>
    </citation>
    <scope>NUCLEOTIDE SEQUENCE [LARGE SCALE GENOMIC DNA]</scope>
    <source>
        <strain evidence="8">female</strain>
    </source>
</reference>
<evidence type="ECO:0000256" key="2">
    <source>
        <dbReference type="ARBA" id="ARBA00022525"/>
    </source>
</evidence>
<evidence type="ECO:0000313" key="7">
    <source>
        <dbReference type="Ensembl" id="ENSAMXP00000053788.1"/>
    </source>
</evidence>
<dbReference type="InterPro" id="IPR001073">
    <property type="entry name" value="C1q_dom"/>
</dbReference>
<dbReference type="InterPro" id="IPR050822">
    <property type="entry name" value="Cerebellin_Synaptic_Org"/>
</dbReference>
<dbReference type="Bgee" id="ENSAMXG00000029540">
    <property type="expression patterns" value="Expressed in liver and 2 other cell types or tissues"/>
</dbReference>
<reference evidence="8" key="1">
    <citation type="submission" date="2013-03" db="EMBL/GenBank/DDBJ databases">
        <authorList>
            <person name="Jeffery W."/>
            <person name="Warren W."/>
            <person name="Wilson R.K."/>
        </authorList>
    </citation>
    <scope>NUCLEOTIDE SEQUENCE</scope>
    <source>
        <strain evidence="8">female</strain>
    </source>
</reference>
<organism evidence="7 8">
    <name type="scientific">Astyanax mexicanus</name>
    <name type="common">Blind cave fish</name>
    <name type="synonym">Astyanax fasciatus mexicanus</name>
    <dbReference type="NCBI Taxonomy" id="7994"/>
    <lineage>
        <taxon>Eukaryota</taxon>
        <taxon>Metazoa</taxon>
        <taxon>Chordata</taxon>
        <taxon>Craniata</taxon>
        <taxon>Vertebrata</taxon>
        <taxon>Euteleostomi</taxon>
        <taxon>Actinopterygii</taxon>
        <taxon>Neopterygii</taxon>
        <taxon>Teleostei</taxon>
        <taxon>Ostariophysi</taxon>
        <taxon>Characiformes</taxon>
        <taxon>Characoidei</taxon>
        <taxon>Acestrorhamphidae</taxon>
        <taxon>Acestrorhamphinae</taxon>
        <taxon>Astyanax</taxon>
    </lineage>
</organism>
<feature type="domain" description="C1q" evidence="6">
    <location>
        <begin position="90"/>
        <end position="228"/>
    </location>
</feature>
<dbReference type="SUPFAM" id="SSF49842">
    <property type="entry name" value="TNF-like"/>
    <property type="match status" value="1"/>
</dbReference>
<protein>
    <submittedName>
        <fullName evidence="7">Cerebellin 5</fullName>
    </submittedName>
</protein>
<evidence type="ECO:0000256" key="3">
    <source>
        <dbReference type="ARBA" id="ARBA00022729"/>
    </source>
</evidence>
<evidence type="ECO:0000259" key="6">
    <source>
        <dbReference type="PROSITE" id="PS50871"/>
    </source>
</evidence>
<keyword evidence="3 5" id="KW-0732">Signal</keyword>
<evidence type="ECO:0000256" key="5">
    <source>
        <dbReference type="SAM" id="SignalP"/>
    </source>
</evidence>
<name>A0A3B1KGW3_ASTMX</name>
<reference evidence="7" key="3">
    <citation type="submission" date="2025-08" db="UniProtKB">
        <authorList>
            <consortium name="Ensembl"/>
        </authorList>
    </citation>
    <scope>IDENTIFICATION</scope>
</reference>
<dbReference type="PRINTS" id="PR00007">
    <property type="entry name" value="COMPLEMNTC1Q"/>
</dbReference>
<evidence type="ECO:0000256" key="4">
    <source>
        <dbReference type="SAM" id="Coils"/>
    </source>
</evidence>
<evidence type="ECO:0000256" key="1">
    <source>
        <dbReference type="ARBA" id="ARBA00004613"/>
    </source>
</evidence>
<dbReference type="Proteomes" id="UP000018467">
    <property type="component" value="Unassembled WGS sequence"/>
</dbReference>
<feature type="signal peptide" evidence="5">
    <location>
        <begin position="1"/>
        <end position="24"/>
    </location>
</feature>
<keyword evidence="2" id="KW-0964">Secreted</keyword>
<dbReference type="PANTHER" id="PTHR22923">
    <property type="entry name" value="CEREBELLIN-RELATED"/>
    <property type="match status" value="1"/>
</dbReference>
<keyword evidence="8" id="KW-1185">Reference proteome</keyword>
<dbReference type="Pfam" id="PF00386">
    <property type="entry name" value="C1q"/>
    <property type="match status" value="1"/>
</dbReference>
<dbReference type="Gene3D" id="2.60.120.40">
    <property type="match status" value="1"/>
</dbReference>
<dbReference type="PANTHER" id="PTHR22923:SF102">
    <property type="entry name" value="CEREBELLIN 13-RELATED"/>
    <property type="match status" value="1"/>
</dbReference>
<keyword evidence="4" id="KW-0175">Coiled coil</keyword>
<dbReference type="Ensembl" id="ENSAMXT00000039577.1">
    <property type="protein sequence ID" value="ENSAMXP00000053788.1"/>
    <property type="gene ID" value="ENSAMXG00000029540.1"/>
</dbReference>
<feature type="chain" id="PRO_5017394634" evidence="5">
    <location>
        <begin position="25"/>
        <end position="228"/>
    </location>
</feature>
<dbReference type="AlphaFoldDB" id="A0A3B1KGW3"/>
<dbReference type="InterPro" id="IPR008983">
    <property type="entry name" value="Tumour_necrosis_fac-like_dom"/>
</dbReference>
<dbReference type="STRING" id="7994.ENSAMXP00000053788"/>
<dbReference type="GO" id="GO:0005576">
    <property type="term" value="C:extracellular region"/>
    <property type="evidence" value="ECO:0007669"/>
    <property type="project" value="UniProtKB-SubCell"/>
</dbReference>
<proteinExistence type="predicted"/>
<comment type="subcellular location">
    <subcellularLocation>
        <location evidence="1">Secreted</location>
    </subcellularLocation>
</comment>
<feature type="coiled-coil region" evidence="4">
    <location>
        <begin position="55"/>
        <end position="82"/>
    </location>
</feature>
<sequence length="228" mass="25567">MLRNMEMNLMLSALLLICSWGGRAQEFMSPSVNIIAELEKIKLIEERLKSQDTTVTLLNSLVEELKRENAALKTMADTFQKKLYSLQQENEARKVAFSASLLDSGTGHTGPFSSVKSPLIYKKVFSNYRNGYNSSAGIFTAPLKGVYYFRFYAHCHGGHRLSVSLYKNDQRQCSVYTHKPPTNSNAGNGIVLTVEEGDQIYTKLSANSWVYDDPGSYTSFSGFLLFPL</sequence>
<dbReference type="GeneTree" id="ENSGT00950000183116"/>
<dbReference type="PROSITE" id="PS50871">
    <property type="entry name" value="C1Q"/>
    <property type="match status" value="1"/>
</dbReference>
<dbReference type="SMART" id="SM00110">
    <property type="entry name" value="C1Q"/>
    <property type="match status" value="1"/>
</dbReference>
<evidence type="ECO:0000313" key="8">
    <source>
        <dbReference type="Proteomes" id="UP000018467"/>
    </source>
</evidence>